<reference evidence="2" key="1">
    <citation type="submission" date="2024-02" db="UniProtKB">
        <authorList>
            <consortium name="WormBaseParasite"/>
        </authorList>
    </citation>
    <scope>IDENTIFICATION</scope>
</reference>
<evidence type="ECO:0000313" key="2">
    <source>
        <dbReference type="WBParaSite" id="MBELARI_LOCUS16023"/>
    </source>
</evidence>
<organism evidence="1 2">
    <name type="scientific">Mesorhabditis belari</name>
    <dbReference type="NCBI Taxonomy" id="2138241"/>
    <lineage>
        <taxon>Eukaryota</taxon>
        <taxon>Metazoa</taxon>
        <taxon>Ecdysozoa</taxon>
        <taxon>Nematoda</taxon>
        <taxon>Chromadorea</taxon>
        <taxon>Rhabditida</taxon>
        <taxon>Rhabditina</taxon>
        <taxon>Rhabditomorpha</taxon>
        <taxon>Rhabditoidea</taxon>
        <taxon>Rhabditidae</taxon>
        <taxon>Mesorhabditinae</taxon>
        <taxon>Mesorhabditis</taxon>
    </lineage>
</organism>
<dbReference type="WBParaSite" id="MBELARI_LOCUS16023">
    <property type="protein sequence ID" value="MBELARI_LOCUS16023"/>
    <property type="gene ID" value="MBELARI_LOCUS16023"/>
</dbReference>
<dbReference type="AlphaFoldDB" id="A0AAF3EQ40"/>
<accession>A0AAF3EQ40</accession>
<dbReference type="Proteomes" id="UP000887575">
    <property type="component" value="Unassembled WGS sequence"/>
</dbReference>
<sequence>MGGHVTFSNHQYYKTATRWAVEEWNEIGRNCKVDMSPLWNEPGIHLVPYPAQFAVPLFPNEHKEKCLRDLRERYSDQNGKLSKNATFEEWVLRNFGPAMNEAFFIPYTIKVWTLGVEEMSSNWVGERVAKLPKERLEELCAMSEDEVVMTPNGEKYWSLLVECARKPEDTTASEEEIKKATVAGLVRKGMIEEGNIVSLWSTTLNYGYPIPTPQRDEELARAHRELEKWSIYSRGRFGGWKYEVSNQDHCFLQGKEFIDRIVLGEPERMYKTCVDEFAEE</sequence>
<keyword evidence="1" id="KW-1185">Reference proteome</keyword>
<name>A0AAF3EQ40_9BILA</name>
<protein>
    <submittedName>
        <fullName evidence="2">Uncharacterized protein</fullName>
    </submittedName>
</protein>
<dbReference type="InterPro" id="IPR036188">
    <property type="entry name" value="FAD/NAD-bd_sf"/>
</dbReference>
<proteinExistence type="predicted"/>
<dbReference type="Gene3D" id="3.50.50.60">
    <property type="entry name" value="FAD/NAD(P)-binding domain"/>
    <property type="match status" value="2"/>
</dbReference>
<evidence type="ECO:0000313" key="1">
    <source>
        <dbReference type="Proteomes" id="UP000887575"/>
    </source>
</evidence>